<evidence type="ECO:0000256" key="2">
    <source>
        <dbReference type="ARBA" id="ARBA00003616"/>
    </source>
</evidence>
<comment type="catalytic activity">
    <reaction evidence="13 15">
        <text>(S)-dihydroorotate + a quinone = orotate + a quinol</text>
        <dbReference type="Rhea" id="RHEA:30187"/>
        <dbReference type="ChEBI" id="CHEBI:24646"/>
        <dbReference type="ChEBI" id="CHEBI:30839"/>
        <dbReference type="ChEBI" id="CHEBI:30864"/>
        <dbReference type="ChEBI" id="CHEBI:132124"/>
        <dbReference type="EC" id="1.3.5.2"/>
    </reaction>
</comment>
<dbReference type="AlphaFoldDB" id="A0AA46AGU6"/>
<comment type="catalytic activity">
    <reaction evidence="14">
        <text>(S)-dihydroorotate + NAD(+) = orotate + NADH + H(+)</text>
        <dbReference type="Rhea" id="RHEA:13513"/>
        <dbReference type="ChEBI" id="CHEBI:15378"/>
        <dbReference type="ChEBI" id="CHEBI:30839"/>
        <dbReference type="ChEBI" id="CHEBI:30864"/>
        <dbReference type="ChEBI" id="CHEBI:57540"/>
        <dbReference type="ChEBI" id="CHEBI:57945"/>
        <dbReference type="EC" id="1.3.1.14"/>
    </reaction>
</comment>
<evidence type="ECO:0000256" key="3">
    <source>
        <dbReference type="ARBA" id="ARBA00004370"/>
    </source>
</evidence>
<dbReference type="HAMAP" id="MF_00225">
    <property type="entry name" value="DHO_dh_type2"/>
    <property type="match status" value="1"/>
</dbReference>
<comment type="caution">
    <text evidence="17">The sequence shown here is derived from an EMBL/GenBank/DDBJ whole genome shotgun (WGS) entry which is preliminary data.</text>
</comment>
<feature type="binding site" evidence="15">
    <location>
        <begin position="67"/>
        <end position="71"/>
    </location>
    <ligand>
        <name>FMN</name>
        <dbReference type="ChEBI" id="CHEBI:58210"/>
    </ligand>
</feature>
<feature type="binding site" evidence="15">
    <location>
        <position position="183"/>
    </location>
    <ligand>
        <name>substrate</name>
    </ligand>
</feature>
<dbReference type="InterPro" id="IPR005719">
    <property type="entry name" value="Dihydroorotate_DH_2"/>
</dbReference>
<evidence type="ECO:0000256" key="12">
    <source>
        <dbReference type="ARBA" id="ARBA00023136"/>
    </source>
</evidence>
<evidence type="ECO:0000256" key="11">
    <source>
        <dbReference type="ARBA" id="ARBA00023002"/>
    </source>
</evidence>
<dbReference type="PANTHER" id="PTHR48109:SF4">
    <property type="entry name" value="DIHYDROOROTATE DEHYDROGENASE (QUINONE), MITOCHONDRIAL"/>
    <property type="match status" value="1"/>
</dbReference>
<feature type="binding site" evidence="15">
    <location>
        <begin position="252"/>
        <end position="253"/>
    </location>
    <ligand>
        <name>substrate</name>
    </ligand>
</feature>
<dbReference type="GO" id="GO:0005886">
    <property type="term" value="C:plasma membrane"/>
    <property type="evidence" value="ECO:0007669"/>
    <property type="project" value="UniProtKB-SubCell"/>
</dbReference>
<dbReference type="PANTHER" id="PTHR48109">
    <property type="entry name" value="DIHYDROOROTATE DEHYDROGENASE (QUINONE), MITOCHONDRIAL-RELATED"/>
    <property type="match status" value="1"/>
</dbReference>
<evidence type="ECO:0000256" key="6">
    <source>
        <dbReference type="ARBA" id="ARBA00005359"/>
    </source>
</evidence>
<dbReference type="InterPro" id="IPR050074">
    <property type="entry name" value="DHO_dehydrogenase"/>
</dbReference>
<evidence type="ECO:0000259" key="16">
    <source>
        <dbReference type="Pfam" id="PF01180"/>
    </source>
</evidence>
<gene>
    <name evidence="15" type="primary">pyrD</name>
    <name evidence="17" type="ORF">SAMN06265361_10829</name>
</gene>
<evidence type="ECO:0000256" key="1">
    <source>
        <dbReference type="ARBA" id="ARBA00003125"/>
    </source>
</evidence>
<dbReference type="GO" id="GO:0006207">
    <property type="term" value="P:'de novo' pyrimidine nucleobase biosynthetic process"/>
    <property type="evidence" value="ECO:0007669"/>
    <property type="project" value="UniProtKB-UniRule"/>
</dbReference>
<dbReference type="NCBIfam" id="TIGR01036">
    <property type="entry name" value="pyrD_sub2"/>
    <property type="match status" value="1"/>
</dbReference>
<reference evidence="17" key="1">
    <citation type="submission" date="2017-05" db="EMBL/GenBank/DDBJ databases">
        <authorList>
            <person name="Varghese N."/>
            <person name="Submissions S."/>
        </authorList>
    </citation>
    <scope>NUCLEOTIDE SEQUENCE</scope>
    <source>
        <strain evidence="17">DSM 45262</strain>
    </source>
</reference>
<dbReference type="Proteomes" id="UP001157946">
    <property type="component" value="Unassembled WGS sequence"/>
</dbReference>
<feature type="domain" description="Dihydroorotate dehydrogenase catalytic" evidence="16">
    <location>
        <begin position="50"/>
        <end position="345"/>
    </location>
</feature>
<dbReference type="EC" id="1.3.5.2" evidence="15"/>
<keyword evidence="15" id="KW-1003">Cell membrane</keyword>
<feature type="binding site" evidence="15">
    <location>
        <position position="251"/>
    </location>
    <ligand>
        <name>FMN</name>
        <dbReference type="ChEBI" id="CHEBI:58210"/>
    </ligand>
</feature>
<dbReference type="Pfam" id="PF01180">
    <property type="entry name" value="DHO_dh"/>
    <property type="match status" value="1"/>
</dbReference>
<keyword evidence="12 15" id="KW-0472">Membrane</keyword>
<keyword evidence="11 15" id="KW-0560">Oxidoreductase</keyword>
<dbReference type="GO" id="GO:0004589">
    <property type="term" value="F:dihydroorotate dehydrogenase (NAD+) activity"/>
    <property type="evidence" value="ECO:0007669"/>
    <property type="project" value="UniProtKB-EC"/>
</dbReference>
<protein>
    <recommendedName>
        <fullName evidence="15">Dihydroorotate dehydrogenase (quinone)</fullName>
        <ecNumber evidence="15">1.3.5.2</ecNumber>
    </recommendedName>
    <alternativeName>
        <fullName evidence="15">DHOdehase</fullName>
        <shortName evidence="15">DHOD</shortName>
        <shortName evidence="15">DHODase</shortName>
    </alternativeName>
    <alternativeName>
        <fullName evidence="15">Dihydroorotate oxidase</fullName>
    </alternativeName>
</protein>
<evidence type="ECO:0000256" key="7">
    <source>
        <dbReference type="ARBA" id="ARBA00011669"/>
    </source>
</evidence>
<evidence type="ECO:0000313" key="18">
    <source>
        <dbReference type="Proteomes" id="UP001157946"/>
    </source>
</evidence>
<organism evidence="17 18">
    <name type="scientific">Laceyella tengchongensis</name>
    <dbReference type="NCBI Taxonomy" id="574699"/>
    <lineage>
        <taxon>Bacteria</taxon>
        <taxon>Bacillati</taxon>
        <taxon>Bacillota</taxon>
        <taxon>Bacilli</taxon>
        <taxon>Bacillales</taxon>
        <taxon>Thermoactinomycetaceae</taxon>
        <taxon>Laceyella</taxon>
    </lineage>
</organism>
<comment type="subunit">
    <text evidence="15">Monomer.</text>
</comment>
<comment type="function">
    <text evidence="1 15">Catalyzes the conversion of dihydroorotate to orotate with quinone as electron acceptor.</text>
</comment>
<evidence type="ECO:0000256" key="9">
    <source>
        <dbReference type="ARBA" id="ARBA00022643"/>
    </source>
</evidence>
<dbReference type="EMBL" id="FXTU01000008">
    <property type="protein sequence ID" value="SMP31541.1"/>
    <property type="molecule type" value="Genomic_DNA"/>
</dbReference>
<dbReference type="CDD" id="cd04738">
    <property type="entry name" value="DHOD_2_like"/>
    <property type="match status" value="1"/>
</dbReference>
<feature type="binding site" evidence="15">
    <location>
        <position position="223"/>
    </location>
    <ligand>
        <name>FMN</name>
        <dbReference type="ChEBI" id="CHEBI:58210"/>
    </ligand>
</feature>
<dbReference type="NCBIfam" id="NF003645">
    <property type="entry name" value="PRK05286.1-2"/>
    <property type="match status" value="1"/>
</dbReference>
<dbReference type="PROSITE" id="PS00911">
    <property type="entry name" value="DHODEHASE_1"/>
    <property type="match status" value="1"/>
</dbReference>
<dbReference type="GO" id="GO:0106430">
    <property type="term" value="F:dihydroorotate dehydrogenase (quinone) activity"/>
    <property type="evidence" value="ECO:0007669"/>
    <property type="project" value="UniProtKB-EC"/>
</dbReference>
<evidence type="ECO:0000256" key="8">
    <source>
        <dbReference type="ARBA" id="ARBA00022630"/>
    </source>
</evidence>
<dbReference type="InterPro" id="IPR005720">
    <property type="entry name" value="Dihydroorotate_DH_cat"/>
</dbReference>
<feature type="binding site" evidence="15">
    <location>
        <position position="302"/>
    </location>
    <ligand>
        <name>FMN</name>
        <dbReference type="ChEBI" id="CHEBI:58210"/>
    </ligand>
</feature>
<keyword evidence="18" id="KW-1185">Reference proteome</keyword>
<feature type="binding site" evidence="15">
    <location>
        <position position="71"/>
    </location>
    <ligand>
        <name>substrate</name>
    </ligand>
</feature>
<evidence type="ECO:0000313" key="17">
    <source>
        <dbReference type="EMBL" id="SMP31541.1"/>
    </source>
</evidence>
<comment type="similarity">
    <text evidence="6 15">Belongs to the dihydroorotate dehydrogenase family. Type 2 subfamily.</text>
</comment>
<comment type="cofactor">
    <cofactor evidence="15">
        <name>FMN</name>
        <dbReference type="ChEBI" id="CHEBI:58210"/>
    </cofactor>
    <text evidence="15">Binds 1 FMN per subunit.</text>
</comment>
<feature type="active site" description="Nucleophile" evidence="15">
    <location>
        <position position="181"/>
    </location>
</feature>
<evidence type="ECO:0000256" key="15">
    <source>
        <dbReference type="HAMAP-Rule" id="MF_00225"/>
    </source>
</evidence>
<feature type="binding site" evidence="15">
    <location>
        <begin position="116"/>
        <end position="120"/>
    </location>
    <ligand>
        <name>substrate</name>
    </ligand>
</feature>
<proteinExistence type="inferred from homology"/>
<dbReference type="PROSITE" id="PS00912">
    <property type="entry name" value="DHODEHASE_2"/>
    <property type="match status" value="1"/>
</dbReference>
<comment type="pathway">
    <text evidence="5 15">Pyrimidine metabolism; UMP biosynthesis via de novo pathway; orotate from (S)-dihydroorotate (quinone route): step 1/1.</text>
</comment>
<evidence type="ECO:0000256" key="4">
    <source>
        <dbReference type="ARBA" id="ARBA00004715"/>
    </source>
</evidence>
<feature type="binding site" evidence="15">
    <location>
        <position position="145"/>
    </location>
    <ligand>
        <name>FMN</name>
        <dbReference type="ChEBI" id="CHEBI:58210"/>
    </ligand>
</feature>
<comment type="function">
    <text evidence="2">Catalyzes the conversion of dihydroorotate to orotate with NAD(+) as electron acceptor.</text>
</comment>
<dbReference type="Gene3D" id="3.20.20.70">
    <property type="entry name" value="Aldolase class I"/>
    <property type="match status" value="1"/>
</dbReference>
<keyword evidence="8 15" id="KW-0285">Flavoprotein</keyword>
<evidence type="ECO:0000256" key="5">
    <source>
        <dbReference type="ARBA" id="ARBA00005161"/>
    </source>
</evidence>
<sequence length="362" mass="39498">MIYSALRRMLFKMDPETAHEMTIKGLQLLQNTPPVRHLYQKSMTVVDPRLQTTCLGTTFPNPVGLAAGFDKHATVYPGLAALGFGFVEVGTLTPRPQSGNPKPRLFRLPEDQAVINRMGFNNHGVEQAKRAFETLTRPSIPIGINLGKNKDTPNEEAASDYQKGLEALYIHGDYFVINISSPNTVGLRDLQHATALKELLSAVIGKREQLAAEHGTTRPVLLKIAPDLTEEQVEEIVDAALQLGIDGIIATNTTLARDGLTANHRKETGGLSGKPLTSRSTAFIHHVYQLTQGRVPIIGVGGIFTGQDALDKIKAGANLVQVYTGMIYRGPSIAKWINQELLRLLEQEGFNSVKEAVGSAHR</sequence>
<feature type="binding site" evidence="15">
    <location>
        <begin position="323"/>
        <end position="324"/>
    </location>
    <ligand>
        <name>FMN</name>
        <dbReference type="ChEBI" id="CHEBI:58210"/>
    </ligand>
</feature>
<feature type="binding site" evidence="15">
    <location>
        <position position="273"/>
    </location>
    <ligand>
        <name>FMN</name>
        <dbReference type="ChEBI" id="CHEBI:58210"/>
    </ligand>
</feature>
<keyword evidence="9 15" id="KW-0288">FMN</keyword>
<dbReference type="GO" id="GO:0044205">
    <property type="term" value="P:'de novo' UMP biosynthetic process"/>
    <property type="evidence" value="ECO:0007669"/>
    <property type="project" value="UniProtKB-UniRule"/>
</dbReference>
<accession>A0AA46AGU6</accession>
<comment type="subunit">
    <text evidence="7">Heterotetramer of 2 PyrK and 2 PyrD type B subunits.</text>
</comment>
<comment type="pathway">
    <text evidence="4">Pyrimidine metabolism; UMP biosynthesis via de novo pathway; orotate from (S)-dihydroorotate (NAD(+) route): step 1/1.</text>
</comment>
<evidence type="ECO:0000256" key="13">
    <source>
        <dbReference type="ARBA" id="ARBA00048639"/>
    </source>
</evidence>
<dbReference type="InterPro" id="IPR013785">
    <property type="entry name" value="Aldolase_TIM"/>
</dbReference>
<keyword evidence="10 15" id="KW-0665">Pyrimidine biosynthesis</keyword>
<comment type="subcellular location">
    <subcellularLocation>
        <location evidence="15">Cell membrane</location>
        <topology evidence="15">Peripheral membrane protein</topology>
    </subcellularLocation>
    <subcellularLocation>
        <location evidence="3">Membrane</location>
    </subcellularLocation>
</comment>
<evidence type="ECO:0000256" key="10">
    <source>
        <dbReference type="ARBA" id="ARBA00022975"/>
    </source>
</evidence>
<name>A0AA46AGU6_9BACL</name>
<evidence type="ECO:0000256" key="14">
    <source>
        <dbReference type="ARBA" id="ARBA00048996"/>
    </source>
</evidence>
<feature type="binding site" evidence="15">
    <location>
        <position position="91"/>
    </location>
    <ligand>
        <name>FMN</name>
        <dbReference type="ChEBI" id="CHEBI:58210"/>
    </ligand>
</feature>
<dbReference type="GO" id="GO:0005737">
    <property type="term" value="C:cytoplasm"/>
    <property type="evidence" value="ECO:0007669"/>
    <property type="project" value="InterPro"/>
</dbReference>
<dbReference type="SUPFAM" id="SSF51395">
    <property type="entry name" value="FMN-linked oxidoreductases"/>
    <property type="match status" value="1"/>
</dbReference>
<dbReference type="InterPro" id="IPR001295">
    <property type="entry name" value="Dihydroorotate_DH_CS"/>
</dbReference>
<feature type="binding site" evidence="15">
    <location>
        <position position="178"/>
    </location>
    <ligand>
        <name>FMN</name>
        <dbReference type="ChEBI" id="CHEBI:58210"/>
    </ligand>
</feature>
<feature type="binding site" evidence="15">
    <location>
        <position position="178"/>
    </location>
    <ligand>
        <name>substrate</name>
    </ligand>
</feature>
<dbReference type="NCBIfam" id="NF003652">
    <property type="entry name" value="PRK05286.2-5"/>
    <property type="match status" value="1"/>
</dbReference>